<dbReference type="AlphaFoldDB" id="A0A023GD83"/>
<reference evidence="2" key="1">
    <citation type="submission" date="2014-03" db="EMBL/GenBank/DDBJ databases">
        <title>The sialotranscriptome of Amblyomma triste, Amblyomma parvum and Amblyomma cajennense ticks, uncovered by 454-based RNA-seq.</title>
        <authorList>
            <person name="Garcia G.R."/>
            <person name="Gardinassi L.G."/>
            <person name="Ribeiro J.M."/>
            <person name="Anatriello E."/>
            <person name="Ferreira B.R."/>
            <person name="Moreira H.N."/>
            <person name="Mafra C."/>
            <person name="Olegario M.M."/>
            <person name="Szabo P.J."/>
            <person name="Miranda-Santos I.K."/>
            <person name="Maruyama S.R."/>
        </authorList>
    </citation>
    <scope>NUCLEOTIDE SEQUENCE</scope>
    <source>
        <strain evidence="2">Mato Grasso do Sul</strain>
        <tissue evidence="2">Salivary glands</tissue>
    </source>
</reference>
<feature type="signal peptide" evidence="1">
    <location>
        <begin position="1"/>
        <end position="22"/>
    </location>
</feature>
<proteinExistence type="evidence at transcript level"/>
<sequence length="170" mass="18201">MDCFRLTLATVFLLEYALTVSATTCQSDADCSGGQRCVLHRNFSSSANCETDRRCISGTPTTCTCEQGFQCFVRDCPTSPYECVVLEHQDTRCGGSNGPQCGPDQVCGYKDTGLRCIKCPCYGTDLATCVNKKPTIACGPNSIIRVTGDGQDYECDGCASVTSVLTALLH</sequence>
<protein>
    <submittedName>
        <fullName evidence="2">Putative cysteine rich secreted protein</fullName>
    </submittedName>
</protein>
<organism evidence="2">
    <name type="scientific">Amblyomma triste</name>
    <name type="common">Neotropical tick</name>
    <dbReference type="NCBI Taxonomy" id="251400"/>
    <lineage>
        <taxon>Eukaryota</taxon>
        <taxon>Metazoa</taxon>
        <taxon>Ecdysozoa</taxon>
        <taxon>Arthropoda</taxon>
        <taxon>Chelicerata</taxon>
        <taxon>Arachnida</taxon>
        <taxon>Acari</taxon>
        <taxon>Parasitiformes</taxon>
        <taxon>Ixodida</taxon>
        <taxon>Ixodoidea</taxon>
        <taxon>Ixodidae</taxon>
        <taxon>Amblyomminae</taxon>
        <taxon>Amblyomma</taxon>
    </lineage>
</organism>
<evidence type="ECO:0000256" key="1">
    <source>
        <dbReference type="SAM" id="SignalP"/>
    </source>
</evidence>
<keyword evidence="1" id="KW-0732">Signal</keyword>
<name>A0A023GD83_AMBTT</name>
<dbReference type="EMBL" id="GBBM01004748">
    <property type="protein sequence ID" value="JAC30670.1"/>
    <property type="molecule type" value="mRNA"/>
</dbReference>
<feature type="chain" id="PRO_5001517678" evidence="1">
    <location>
        <begin position="23"/>
        <end position="170"/>
    </location>
</feature>
<evidence type="ECO:0000313" key="2">
    <source>
        <dbReference type="EMBL" id="JAC30670.1"/>
    </source>
</evidence>
<accession>A0A023GD83</accession>